<comment type="caution">
    <text evidence="3">The sequence shown here is derived from an EMBL/GenBank/DDBJ whole genome shotgun (WGS) entry which is preliminary data.</text>
</comment>
<evidence type="ECO:0000259" key="2">
    <source>
        <dbReference type="Pfam" id="PF01757"/>
    </source>
</evidence>
<dbReference type="PANTHER" id="PTHR23028:SF131">
    <property type="entry name" value="BLR2367 PROTEIN"/>
    <property type="match status" value="1"/>
</dbReference>
<name>A0A329UX29_9FIRM</name>
<organism evidence="3 4">
    <name type="scientific">Faecalibacterium prausnitzii</name>
    <dbReference type="NCBI Taxonomy" id="853"/>
    <lineage>
        <taxon>Bacteria</taxon>
        <taxon>Bacillati</taxon>
        <taxon>Bacillota</taxon>
        <taxon>Clostridia</taxon>
        <taxon>Eubacteriales</taxon>
        <taxon>Oscillospiraceae</taxon>
        <taxon>Faecalibacterium</taxon>
    </lineage>
</organism>
<feature type="transmembrane region" description="Helical" evidence="1">
    <location>
        <begin position="283"/>
        <end position="303"/>
    </location>
</feature>
<dbReference type="EMBL" id="PRLF01000004">
    <property type="protein sequence ID" value="RAW66066.1"/>
    <property type="molecule type" value="Genomic_DNA"/>
</dbReference>
<dbReference type="Pfam" id="PF01757">
    <property type="entry name" value="Acyl_transf_3"/>
    <property type="match status" value="1"/>
</dbReference>
<dbReference type="GO" id="GO:0000271">
    <property type="term" value="P:polysaccharide biosynthetic process"/>
    <property type="evidence" value="ECO:0007669"/>
    <property type="project" value="TreeGrafter"/>
</dbReference>
<dbReference type="GO" id="GO:0016020">
    <property type="term" value="C:membrane"/>
    <property type="evidence" value="ECO:0007669"/>
    <property type="project" value="TreeGrafter"/>
</dbReference>
<dbReference type="InterPro" id="IPR002656">
    <property type="entry name" value="Acyl_transf_3_dom"/>
</dbReference>
<evidence type="ECO:0000313" key="3">
    <source>
        <dbReference type="EMBL" id="RAW66066.1"/>
    </source>
</evidence>
<proteinExistence type="predicted"/>
<dbReference type="GO" id="GO:0016747">
    <property type="term" value="F:acyltransferase activity, transferring groups other than amino-acyl groups"/>
    <property type="evidence" value="ECO:0007669"/>
    <property type="project" value="InterPro"/>
</dbReference>
<gene>
    <name evidence="3" type="ORF">C4N21_04580</name>
</gene>
<dbReference type="PANTHER" id="PTHR23028">
    <property type="entry name" value="ACETYLTRANSFERASE"/>
    <property type="match status" value="1"/>
</dbReference>
<sequence length="416" mass="46059">MKGFCNFSLLRIYDAQKSHPATQKSGVFLTGRAVFFILIAHYKNTADALCGRTEDTLTDKKLISSLQGLRAVAFLSVVLSHCGAPWLGPWAITVFVALSGFLMTCNYYDRPRTAPGLRSAIAFSLKKIRKLYPLHLIMMAAALLFVLKGLLAQPSARGVLSCAAQLVVSIFLLQTWIPSSRFWFCLNGVAWYLSVQAFLYAIFPPLLAVLKKADARRLRCIAAVIFCVQCLASFVFWKVGLSGKAAFYLTYLCPVFRAGDFTISCCMGCLYHSRKQESGLPGGAFSLLELAAVLLAGGCLFIAAKQVGVLGAVDFRYNVLFTPSAVLLVWLLAVGKGIISRLLSAKPFLWLAELSPYGFLIHQVLIRYMEWTADKFSLTVHPVVWTLTVYLLTLCLSSFYKALERRVRQRHTQTGA</sequence>
<feature type="transmembrane region" description="Helical" evidence="1">
    <location>
        <begin position="189"/>
        <end position="208"/>
    </location>
</feature>
<keyword evidence="1" id="KW-0472">Membrane</keyword>
<feature type="transmembrane region" description="Helical" evidence="1">
    <location>
        <begin position="220"/>
        <end position="239"/>
    </location>
</feature>
<feature type="transmembrane region" description="Helical" evidence="1">
    <location>
        <begin position="132"/>
        <end position="151"/>
    </location>
</feature>
<evidence type="ECO:0000313" key="4">
    <source>
        <dbReference type="Proteomes" id="UP000250550"/>
    </source>
</evidence>
<feature type="transmembrane region" description="Helical" evidence="1">
    <location>
        <begin position="71"/>
        <end position="102"/>
    </location>
</feature>
<reference evidence="3 4" key="1">
    <citation type="submission" date="2018-02" db="EMBL/GenBank/DDBJ databases">
        <title>Complete genome sequencing of Faecalibacterium prausnitzii strains isolated from the human gut.</title>
        <authorList>
            <person name="Fitzgerald B.C."/>
            <person name="Shkoporov A.N."/>
            <person name="Ross P.R."/>
            <person name="Hill C."/>
        </authorList>
    </citation>
    <scope>NUCLEOTIDE SEQUENCE [LARGE SCALE GENOMIC DNA]</scope>
    <source>
        <strain evidence="3 4">APC924/119</strain>
    </source>
</reference>
<accession>A0A329UX29</accession>
<dbReference type="Proteomes" id="UP000250550">
    <property type="component" value="Unassembled WGS sequence"/>
</dbReference>
<feature type="transmembrane region" description="Helical" evidence="1">
    <location>
        <begin position="378"/>
        <end position="400"/>
    </location>
</feature>
<protein>
    <recommendedName>
        <fullName evidence="2">Acyltransferase 3 domain-containing protein</fullName>
    </recommendedName>
</protein>
<feature type="domain" description="Acyltransferase 3" evidence="2">
    <location>
        <begin position="64"/>
        <end position="397"/>
    </location>
</feature>
<keyword evidence="1" id="KW-0812">Transmembrane</keyword>
<dbReference type="AlphaFoldDB" id="A0A329UX29"/>
<keyword evidence="1" id="KW-1133">Transmembrane helix</keyword>
<dbReference type="InterPro" id="IPR050879">
    <property type="entry name" value="Acyltransferase_3"/>
</dbReference>
<feature type="transmembrane region" description="Helical" evidence="1">
    <location>
        <begin position="315"/>
        <end position="335"/>
    </location>
</feature>
<evidence type="ECO:0000256" key="1">
    <source>
        <dbReference type="SAM" id="Phobius"/>
    </source>
</evidence>